<dbReference type="Pfam" id="PF10698">
    <property type="entry name" value="DUF2505"/>
    <property type="match status" value="1"/>
</dbReference>
<proteinExistence type="predicted"/>
<dbReference type="AlphaFoldDB" id="A0AB39L8C4"/>
<name>A0AB39L8C4_9MICC</name>
<dbReference type="EMBL" id="CP163302">
    <property type="protein sequence ID" value="XDP46682.1"/>
    <property type="molecule type" value="Genomic_DNA"/>
</dbReference>
<organism evidence="1">
    <name type="scientific">Sinomonas puerhi</name>
    <dbReference type="NCBI Taxonomy" id="3238584"/>
    <lineage>
        <taxon>Bacteria</taxon>
        <taxon>Bacillati</taxon>
        <taxon>Actinomycetota</taxon>
        <taxon>Actinomycetes</taxon>
        <taxon>Micrococcales</taxon>
        <taxon>Micrococcaceae</taxon>
        <taxon>Sinomonas</taxon>
    </lineage>
</organism>
<sequence length="167" mass="17314">MALSASQTLNFSVERVAAVFADEAFQRHVSELVGGRLESFSVDGDVAGAFTATVVRKLPTQRLPEIARKVVGEFLNVTQTETWGAPEADGSRQADIKVKVAGAPVDVAAVQRLAAEGAATRIELNGTVTSSVPLLGGKIASAAEPMVGKALNLQATQAEAWLAGEIG</sequence>
<accession>A0AB39L8C4</accession>
<dbReference type="RefSeq" id="WP_369046953.1">
    <property type="nucleotide sequence ID" value="NZ_CP163302.1"/>
</dbReference>
<protein>
    <submittedName>
        <fullName evidence="1">DUF2505 domain-containing protein</fullName>
    </submittedName>
</protein>
<evidence type="ECO:0000313" key="1">
    <source>
        <dbReference type="EMBL" id="XDP46682.1"/>
    </source>
</evidence>
<gene>
    <name evidence="1" type="ORF">AB5L97_06650</name>
</gene>
<dbReference type="InterPro" id="IPR019639">
    <property type="entry name" value="DUF2505"/>
</dbReference>
<reference evidence="1" key="1">
    <citation type="submission" date="2024-07" db="EMBL/GenBank/DDBJ databases">
        <authorList>
            <person name="fu j."/>
        </authorList>
    </citation>
    <scope>NUCLEOTIDE SEQUENCE</scope>
    <source>
        <strain evidence="1">P10A9</strain>
    </source>
</reference>
<dbReference type="KEGG" id="spue:AB5L97_06650"/>